<organism evidence="1 2">
    <name type="scientific">Galerina marginata (strain CBS 339.88)</name>
    <dbReference type="NCBI Taxonomy" id="685588"/>
    <lineage>
        <taxon>Eukaryota</taxon>
        <taxon>Fungi</taxon>
        <taxon>Dikarya</taxon>
        <taxon>Basidiomycota</taxon>
        <taxon>Agaricomycotina</taxon>
        <taxon>Agaricomycetes</taxon>
        <taxon>Agaricomycetidae</taxon>
        <taxon>Agaricales</taxon>
        <taxon>Agaricineae</taxon>
        <taxon>Strophariaceae</taxon>
        <taxon>Galerina</taxon>
    </lineage>
</organism>
<dbReference type="HOGENOM" id="CLU_2109235_0_0_1"/>
<proteinExistence type="predicted"/>
<evidence type="ECO:0000313" key="2">
    <source>
        <dbReference type="Proteomes" id="UP000027222"/>
    </source>
</evidence>
<evidence type="ECO:0000313" key="1">
    <source>
        <dbReference type="EMBL" id="KDR67004.1"/>
    </source>
</evidence>
<accession>A0A067SH22</accession>
<dbReference type="AlphaFoldDB" id="A0A067SH22"/>
<protein>
    <submittedName>
        <fullName evidence="1">Uncharacterized protein</fullName>
    </submittedName>
</protein>
<reference evidence="2" key="1">
    <citation type="journal article" date="2014" name="Proc. Natl. Acad. Sci. U.S.A.">
        <title>Extensive sampling of basidiomycete genomes demonstrates inadequacy of the white-rot/brown-rot paradigm for wood decay fungi.</title>
        <authorList>
            <person name="Riley R."/>
            <person name="Salamov A.A."/>
            <person name="Brown D.W."/>
            <person name="Nagy L.G."/>
            <person name="Floudas D."/>
            <person name="Held B.W."/>
            <person name="Levasseur A."/>
            <person name="Lombard V."/>
            <person name="Morin E."/>
            <person name="Otillar R."/>
            <person name="Lindquist E.A."/>
            <person name="Sun H."/>
            <person name="LaButti K.M."/>
            <person name="Schmutz J."/>
            <person name="Jabbour D."/>
            <person name="Luo H."/>
            <person name="Baker S.E."/>
            <person name="Pisabarro A.G."/>
            <person name="Walton J.D."/>
            <person name="Blanchette R.A."/>
            <person name="Henrissat B."/>
            <person name="Martin F."/>
            <person name="Cullen D."/>
            <person name="Hibbett D.S."/>
            <person name="Grigoriev I.V."/>
        </authorList>
    </citation>
    <scope>NUCLEOTIDE SEQUENCE [LARGE SCALE GENOMIC DNA]</scope>
    <source>
        <strain evidence="2">CBS 339.88</strain>
    </source>
</reference>
<keyword evidence="2" id="KW-1185">Reference proteome</keyword>
<dbReference type="Proteomes" id="UP000027222">
    <property type="component" value="Unassembled WGS sequence"/>
</dbReference>
<sequence length="115" mass="13534">MVEWLIVSFWRKDYLTEPYPPVKHNSHWVDASRIRSWLIRPHCLAELRVPLTTEITSPCRIEILFVSGGVFGLWTTRNWARYEEPISWVDKPQGSNKPKSTILGIIATYFCYNDH</sequence>
<gene>
    <name evidence="1" type="ORF">GALMADRAFT_1132638</name>
</gene>
<name>A0A067SH22_GALM3</name>
<dbReference type="EMBL" id="KL142418">
    <property type="protein sequence ID" value="KDR67004.1"/>
    <property type="molecule type" value="Genomic_DNA"/>
</dbReference>